<protein>
    <recommendedName>
        <fullName evidence="3">Divergent polysaccharide deacetylase family protein</fullName>
    </recommendedName>
</protein>
<organism evidence="1 2">
    <name type="scientific">Salipaludibacillus keqinensis</name>
    <dbReference type="NCBI Taxonomy" id="2045207"/>
    <lineage>
        <taxon>Bacteria</taxon>
        <taxon>Bacillati</taxon>
        <taxon>Bacillota</taxon>
        <taxon>Bacilli</taxon>
        <taxon>Bacillales</taxon>
        <taxon>Bacillaceae</taxon>
    </lineage>
</organism>
<evidence type="ECO:0008006" key="3">
    <source>
        <dbReference type="Google" id="ProtNLM"/>
    </source>
</evidence>
<dbReference type="AlphaFoldDB" id="A0A323U0F8"/>
<dbReference type="InterPro" id="IPR011330">
    <property type="entry name" value="Glyco_hydro/deAcase_b/a-brl"/>
</dbReference>
<accession>A0A323U0F8</accession>
<gene>
    <name evidence="1" type="ORF">CR194_02380</name>
</gene>
<dbReference type="CDD" id="cd10936">
    <property type="entry name" value="CE4_DAC2"/>
    <property type="match status" value="1"/>
</dbReference>
<proteinExistence type="predicted"/>
<dbReference type="OrthoDB" id="9784811at2"/>
<dbReference type="PANTHER" id="PTHR30105">
    <property type="entry name" value="UNCHARACTERIZED YIBQ-RELATED"/>
    <property type="match status" value="1"/>
</dbReference>
<dbReference type="EMBL" id="PDOD01000001">
    <property type="protein sequence ID" value="PYZ95315.1"/>
    <property type="molecule type" value="Genomic_DNA"/>
</dbReference>
<dbReference type="SUPFAM" id="SSF88713">
    <property type="entry name" value="Glycoside hydrolase/deacetylase"/>
    <property type="match status" value="1"/>
</dbReference>
<dbReference type="Gene3D" id="3.20.20.370">
    <property type="entry name" value="Glycoside hydrolase/deacetylase"/>
    <property type="match status" value="1"/>
</dbReference>
<sequence length="243" mass="27308">MENTESKAAIIIDDFGGIGKGTDEFLKGSLPITVAIMPFMENSTAIAEEAHEQGFEIMIHMPMEPKKGKRSWLGPQPITSDLSLEEVRFRVEQAIENVPHAKGLNQHMGSKIVENKSMIYTILKVAKEHDLYVIDSGTNPASCIGTLAEKMKIPYAERHLFLDDTHSSQDYVYNMTRRLVDLADENGQAIGIGHVGIKGVETYKAIERAEAYFREKDVELVPASYLLETDIDQDPVHFWEQIE</sequence>
<dbReference type="Proteomes" id="UP000248214">
    <property type="component" value="Unassembled WGS sequence"/>
</dbReference>
<dbReference type="GO" id="GO:0005975">
    <property type="term" value="P:carbohydrate metabolic process"/>
    <property type="evidence" value="ECO:0007669"/>
    <property type="project" value="InterPro"/>
</dbReference>
<dbReference type="PANTHER" id="PTHR30105:SF2">
    <property type="entry name" value="DIVERGENT POLYSACCHARIDE DEACETYLASE SUPERFAMILY"/>
    <property type="match status" value="1"/>
</dbReference>
<dbReference type="InterPro" id="IPR006837">
    <property type="entry name" value="Divergent_DAC"/>
</dbReference>
<comment type="caution">
    <text evidence="1">The sequence shown here is derived from an EMBL/GenBank/DDBJ whole genome shotgun (WGS) entry which is preliminary data.</text>
</comment>
<name>A0A323U0F8_9BACI</name>
<reference evidence="1 2" key="1">
    <citation type="submission" date="2017-10" db="EMBL/GenBank/DDBJ databases">
        <title>Bacillus sp. nov., a halophilic bacterium isolated from a Keqin Lake.</title>
        <authorList>
            <person name="Wang H."/>
        </authorList>
    </citation>
    <scope>NUCLEOTIDE SEQUENCE [LARGE SCALE GENOMIC DNA]</scope>
    <source>
        <strain evidence="1 2">KQ-12</strain>
    </source>
</reference>
<evidence type="ECO:0000313" key="2">
    <source>
        <dbReference type="Proteomes" id="UP000248214"/>
    </source>
</evidence>
<dbReference type="Pfam" id="PF04748">
    <property type="entry name" value="Polysacc_deac_2"/>
    <property type="match status" value="1"/>
</dbReference>
<evidence type="ECO:0000313" key="1">
    <source>
        <dbReference type="EMBL" id="PYZ95315.1"/>
    </source>
</evidence>
<keyword evidence="2" id="KW-1185">Reference proteome</keyword>